<evidence type="ECO:0000256" key="3">
    <source>
        <dbReference type="ARBA" id="ARBA00023004"/>
    </source>
</evidence>
<accession>A0A7M3MED5</accession>
<dbReference type="InterPro" id="IPR007197">
    <property type="entry name" value="rSAM"/>
</dbReference>
<comment type="caution">
    <text evidence="6">The sequence shown here is derived from an EMBL/GenBank/DDBJ whole genome shotgun (WGS) entry which is preliminary data.</text>
</comment>
<dbReference type="PANTHER" id="PTHR43075">
    <property type="entry name" value="FORMATE LYASE ACTIVATING ENZYME, PUTATIVE (AFU_ORTHOLOGUE AFUA_2G15630)-RELATED"/>
    <property type="match status" value="1"/>
</dbReference>
<evidence type="ECO:0000256" key="5">
    <source>
        <dbReference type="PIRSR" id="PIRSR004869-50"/>
    </source>
</evidence>
<protein>
    <submittedName>
        <fullName evidence="6">Radical SAM protein</fullName>
    </submittedName>
</protein>
<sequence>MDEDFQPAYLELHARGELTARAEQAIKALEDCRLCPRQCSVDRTAGELGFCGVGRLARIDAAAPHFGEEAPLVGEHGSGTIFLAGCNLHCVFCQNYTISQCPAKAPETPAHDFAQAMLSLQDMGCHNINFVTPSHVTAQILEALVIATDKGLQIPLVYNSSGYDDLHALEMLDGVVDIYMPDAKFMRSDVAAKFCAAPDYSVRAMEAISAMHAQVGDLALNNKGVARRGLLVRHLVMPGNLASTHEWMEFLAGLSKDTYVNIMDQYRPCHKASEFSELSRHISPEEYEAAIEAAYEAGISRLDERSPAKVLKLIERLFKNG</sequence>
<evidence type="ECO:0000313" key="7">
    <source>
        <dbReference type="Proteomes" id="UP000448292"/>
    </source>
</evidence>
<dbReference type="SUPFAM" id="SSF102114">
    <property type="entry name" value="Radical SAM enzymes"/>
    <property type="match status" value="1"/>
</dbReference>
<dbReference type="Gene3D" id="3.20.20.70">
    <property type="entry name" value="Aldolase class I"/>
    <property type="match status" value="1"/>
</dbReference>
<dbReference type="CDD" id="cd01335">
    <property type="entry name" value="Radical_SAM"/>
    <property type="match status" value="1"/>
</dbReference>
<keyword evidence="4 5" id="KW-0411">Iron-sulfur</keyword>
<dbReference type="InterPro" id="IPR013785">
    <property type="entry name" value="Aldolase_TIM"/>
</dbReference>
<dbReference type="GO" id="GO:0051536">
    <property type="term" value="F:iron-sulfur cluster binding"/>
    <property type="evidence" value="ECO:0007669"/>
    <property type="project" value="UniProtKB-KW"/>
</dbReference>
<evidence type="ECO:0000313" key="6">
    <source>
        <dbReference type="EMBL" id="TVM16697.1"/>
    </source>
</evidence>
<evidence type="ECO:0000256" key="1">
    <source>
        <dbReference type="ARBA" id="ARBA00022691"/>
    </source>
</evidence>
<dbReference type="AlphaFoldDB" id="A0A7M3MED5"/>
<organism evidence="6 7">
    <name type="scientific">Oceanidesulfovibrio indonesiensis</name>
    <dbReference type="NCBI Taxonomy" id="54767"/>
    <lineage>
        <taxon>Bacteria</taxon>
        <taxon>Pseudomonadati</taxon>
        <taxon>Thermodesulfobacteriota</taxon>
        <taxon>Desulfovibrionia</taxon>
        <taxon>Desulfovibrionales</taxon>
        <taxon>Desulfovibrionaceae</taxon>
        <taxon>Oceanidesulfovibrio</taxon>
    </lineage>
</organism>
<dbReference type="SFLD" id="SFLDG01099">
    <property type="entry name" value="Uncharacterised_Radical_SAM_Su"/>
    <property type="match status" value="1"/>
</dbReference>
<dbReference type="GO" id="GO:0003824">
    <property type="term" value="F:catalytic activity"/>
    <property type="evidence" value="ECO:0007669"/>
    <property type="project" value="InterPro"/>
</dbReference>
<feature type="binding site" evidence="5">
    <location>
        <position position="90"/>
    </location>
    <ligand>
        <name>[4Fe-4S] cluster</name>
        <dbReference type="ChEBI" id="CHEBI:49883"/>
        <note>4Fe-4S-S-AdoMet</note>
    </ligand>
</feature>
<keyword evidence="1 5" id="KW-0949">S-adenosyl-L-methionine</keyword>
<proteinExistence type="predicted"/>
<dbReference type="PIRSF" id="PIRSF004869">
    <property type="entry name" value="PflX_prd"/>
    <property type="match status" value="1"/>
</dbReference>
<reference evidence="6 7" key="1">
    <citation type="submission" date="2018-06" db="EMBL/GenBank/DDBJ databases">
        <title>Complete genome of Desulfovibrio indonesiensis P37SLT.</title>
        <authorList>
            <person name="Crispim J.S."/>
            <person name="Vidigal P.M.P."/>
            <person name="Silva L.C.F."/>
            <person name="Laguardia C.N."/>
            <person name="Araujo L.C."/>
            <person name="Dias R.S."/>
            <person name="Sousa M.P."/>
            <person name="Paula S.O."/>
            <person name="Silva C."/>
        </authorList>
    </citation>
    <scope>NUCLEOTIDE SEQUENCE [LARGE SCALE GENOMIC DNA]</scope>
    <source>
        <strain evidence="6 7">P37SLT</strain>
    </source>
</reference>
<dbReference type="PANTHER" id="PTHR43075:SF1">
    <property type="entry name" value="FORMATE LYASE ACTIVATING ENZYME, PUTATIVE (AFU_ORTHOLOGUE AFUA_2G15630)-RELATED"/>
    <property type="match status" value="1"/>
</dbReference>
<dbReference type="GO" id="GO:0046872">
    <property type="term" value="F:metal ion binding"/>
    <property type="evidence" value="ECO:0007669"/>
    <property type="project" value="UniProtKB-KW"/>
</dbReference>
<evidence type="ECO:0000256" key="4">
    <source>
        <dbReference type="ARBA" id="ARBA00023014"/>
    </source>
</evidence>
<dbReference type="RefSeq" id="WP_144303361.1">
    <property type="nucleotide sequence ID" value="NZ_QMIE01000010.1"/>
</dbReference>
<gene>
    <name evidence="6" type="ORF">DPQ33_11450</name>
</gene>
<comment type="cofactor">
    <cofactor evidence="5">
        <name>[4Fe-4S] cluster</name>
        <dbReference type="ChEBI" id="CHEBI:49883"/>
    </cofactor>
    <text evidence="5">Binds 1 [4Fe-4S] cluster. The cluster is coordinated with 3 cysteines and an exchangeable S-adenosyl-L-methionine.</text>
</comment>
<dbReference type="EMBL" id="QMIE01000010">
    <property type="protein sequence ID" value="TVM16697.1"/>
    <property type="molecule type" value="Genomic_DNA"/>
</dbReference>
<feature type="binding site" evidence="5">
    <location>
        <position position="86"/>
    </location>
    <ligand>
        <name>[4Fe-4S] cluster</name>
        <dbReference type="ChEBI" id="CHEBI:49883"/>
        <note>4Fe-4S-S-AdoMet</note>
    </ligand>
</feature>
<keyword evidence="7" id="KW-1185">Reference proteome</keyword>
<name>A0A7M3MED5_9BACT</name>
<evidence type="ECO:0000256" key="2">
    <source>
        <dbReference type="ARBA" id="ARBA00022723"/>
    </source>
</evidence>
<feature type="binding site" evidence="5">
    <location>
        <position position="93"/>
    </location>
    <ligand>
        <name>[4Fe-4S] cluster</name>
        <dbReference type="ChEBI" id="CHEBI:49883"/>
        <note>4Fe-4S-S-AdoMet</note>
    </ligand>
</feature>
<dbReference type="SFLD" id="SFLDS00029">
    <property type="entry name" value="Radical_SAM"/>
    <property type="match status" value="1"/>
</dbReference>
<keyword evidence="3 5" id="KW-0408">Iron</keyword>
<dbReference type="InterPro" id="IPR040085">
    <property type="entry name" value="MJ0674-like"/>
</dbReference>
<dbReference type="OrthoDB" id="9782387at2"/>
<keyword evidence="2 5" id="KW-0479">Metal-binding</keyword>
<dbReference type="Proteomes" id="UP000448292">
    <property type="component" value="Unassembled WGS sequence"/>
</dbReference>
<dbReference type="InterPro" id="IPR016431">
    <property type="entry name" value="Pyrv-formate_lyase-activ_prd"/>
</dbReference>
<dbReference type="InterPro" id="IPR058240">
    <property type="entry name" value="rSAM_sf"/>
</dbReference>